<evidence type="ECO:0000313" key="6">
    <source>
        <dbReference type="RefSeq" id="XP_030552788.1"/>
    </source>
</evidence>
<keyword evidence="4" id="KW-1185">Reference proteome</keyword>
<name>A0A8B8QZY9_9MYRT</name>
<feature type="region of interest" description="Disordered" evidence="2">
    <location>
        <begin position="55"/>
        <end position="93"/>
    </location>
</feature>
<dbReference type="PANTHER" id="PTHR48459">
    <property type="entry name" value="CUE DOMAIN-CONTAINING PROTEIN"/>
    <property type="match status" value="1"/>
</dbReference>
<dbReference type="RefSeq" id="XP_030552788.1">
    <property type="nucleotide sequence ID" value="XM_030696928.1"/>
</dbReference>
<feature type="region of interest" description="Disordered" evidence="2">
    <location>
        <begin position="584"/>
        <end position="604"/>
    </location>
</feature>
<dbReference type="GeneID" id="115756939"/>
<organism evidence="4 6">
    <name type="scientific">Rhodamnia argentea</name>
    <dbReference type="NCBI Taxonomy" id="178133"/>
    <lineage>
        <taxon>Eukaryota</taxon>
        <taxon>Viridiplantae</taxon>
        <taxon>Streptophyta</taxon>
        <taxon>Embryophyta</taxon>
        <taxon>Tracheophyta</taxon>
        <taxon>Spermatophyta</taxon>
        <taxon>Magnoliopsida</taxon>
        <taxon>eudicotyledons</taxon>
        <taxon>Gunneridae</taxon>
        <taxon>Pentapetalae</taxon>
        <taxon>rosids</taxon>
        <taxon>malvids</taxon>
        <taxon>Myrtales</taxon>
        <taxon>Myrtaceae</taxon>
        <taxon>Myrtoideae</taxon>
        <taxon>Myrteae</taxon>
        <taxon>Australasian group</taxon>
        <taxon>Rhodamnia</taxon>
    </lineage>
</organism>
<proteinExistence type="predicted"/>
<sequence>MGFAAVYQCLQELFPQLDARLLKAVAIEHPKDADAAVEVILSEVLPHMVQKEKIADSRSENMSSLGHSDGEVESDEQASLSRRRHMSKRVTVSSLETKDVSNGIGNAANSAGNSVDADSTFGDECPFYDANDGNDHPGRAVDNEALIVSESSQEMSVVQADKSSEVWKHSGLHPCDAIDDNEECGNADGEELILLGMEKVLEPMPVSKNVLEPMPVSKKVLEPGPTNGTSSSSYLVSLPSNCESGWLSSSWHIDSKGSSYSDAGVGEKSSDLETFLSEVENADVELALLSPQEHSSEAPSCVSDIDTDAHGNNCADGNVEFEFESSAVAQKLGLSCTDTVEVDDDPPLNMTRSGQICSVELLEEIIEDAKNNKKTLFSAMESVMNMMKEVEEQERAAEVAKEEAAMGGLDILSKVEELTKMLAHAKETNDMHAGEVYGEKAVLATEVRELQSRLRSLSDERDKSLAILDEMHEALESRLAAAEEVMKAAENEKQEKEEEAQSALAEQEAIMEVVVQESKVLQEEAEENSKLREFLMEKGRIVDILQGEISVICLDVKFLKEKFDERVPLSKSVSSSQTSCLLASSSSSRKSTSSNPILDEAETCGTPNKIAETAMIKDLLPETTFEEEKSRVDLKELTDLGWEFFDKDTEFGNGILSPTANGEFRGFKSDIHGCH</sequence>
<protein>
    <submittedName>
        <fullName evidence="5 6">Uncharacterized protein LOC115756939</fullName>
    </submittedName>
</protein>
<dbReference type="GO" id="GO:0043130">
    <property type="term" value="F:ubiquitin binding"/>
    <property type="evidence" value="ECO:0007669"/>
    <property type="project" value="InterPro"/>
</dbReference>
<gene>
    <name evidence="5 6" type="primary">LOC115756939</name>
</gene>
<dbReference type="AlphaFoldDB" id="A0A8B8QZY9"/>
<evidence type="ECO:0000256" key="1">
    <source>
        <dbReference type="SAM" id="Coils"/>
    </source>
</evidence>
<dbReference type="RefSeq" id="XP_030552787.1">
    <property type="nucleotide sequence ID" value="XM_030696927.1"/>
</dbReference>
<feature type="compositionally biased region" description="Low complexity" evidence="2">
    <location>
        <begin position="584"/>
        <end position="594"/>
    </location>
</feature>
<evidence type="ECO:0000313" key="5">
    <source>
        <dbReference type="RefSeq" id="XP_030552787.1"/>
    </source>
</evidence>
<evidence type="ECO:0000259" key="3">
    <source>
        <dbReference type="PROSITE" id="PS51140"/>
    </source>
</evidence>
<reference evidence="6" key="1">
    <citation type="submission" date="2025-04" db="UniProtKB">
        <authorList>
            <consortium name="RefSeq"/>
        </authorList>
    </citation>
    <scope>IDENTIFICATION</scope>
</reference>
<keyword evidence="1" id="KW-0175">Coiled coil</keyword>
<dbReference type="Proteomes" id="UP000827889">
    <property type="component" value="Chromosome 1"/>
</dbReference>
<feature type="coiled-coil region" evidence="1">
    <location>
        <begin position="359"/>
        <end position="403"/>
    </location>
</feature>
<dbReference type="PANTHER" id="PTHR48459:SF1">
    <property type="entry name" value="CUE DOMAIN-CONTAINING PROTEIN"/>
    <property type="match status" value="1"/>
</dbReference>
<feature type="coiled-coil region" evidence="1">
    <location>
        <begin position="440"/>
        <end position="508"/>
    </location>
</feature>
<accession>A0A8B8QZY9</accession>
<dbReference type="InterPro" id="IPR003892">
    <property type="entry name" value="CUE"/>
</dbReference>
<dbReference type="OrthoDB" id="620544at2759"/>
<dbReference type="CDD" id="cd14279">
    <property type="entry name" value="CUE"/>
    <property type="match status" value="1"/>
</dbReference>
<evidence type="ECO:0000256" key="2">
    <source>
        <dbReference type="SAM" id="MobiDB-lite"/>
    </source>
</evidence>
<feature type="domain" description="CUE" evidence="3">
    <location>
        <begin position="2"/>
        <end position="45"/>
    </location>
</feature>
<reference evidence="4" key="2">
    <citation type="submission" date="2025-05" db="UniProtKB">
        <authorList>
            <consortium name="RefSeq"/>
        </authorList>
    </citation>
    <scope>NUCLEOTIDE SEQUENCE [LARGE SCALE GENOMIC DNA]</scope>
</reference>
<dbReference type="KEGG" id="rarg:115756939"/>
<evidence type="ECO:0000313" key="4">
    <source>
        <dbReference type="Proteomes" id="UP000827889"/>
    </source>
</evidence>
<dbReference type="PROSITE" id="PS51140">
    <property type="entry name" value="CUE"/>
    <property type="match status" value="1"/>
</dbReference>